<name>A0A2A2H8P7_METBR</name>
<organism evidence="1 2">
    <name type="scientific">Methanobacterium bryantii</name>
    <dbReference type="NCBI Taxonomy" id="2161"/>
    <lineage>
        <taxon>Archaea</taxon>
        <taxon>Methanobacteriati</taxon>
        <taxon>Methanobacteriota</taxon>
        <taxon>Methanomada group</taxon>
        <taxon>Methanobacteria</taxon>
        <taxon>Methanobacteriales</taxon>
        <taxon>Methanobacteriaceae</taxon>
        <taxon>Methanobacterium</taxon>
    </lineage>
</organism>
<protein>
    <submittedName>
        <fullName evidence="1">Uncharacterized protein</fullName>
    </submittedName>
</protein>
<keyword evidence="2" id="KW-1185">Reference proteome</keyword>
<accession>A0A2A2H8P7</accession>
<dbReference type="AlphaFoldDB" id="A0A2A2H8P7"/>
<gene>
    <name evidence="1" type="ORF">ASJ80_08105</name>
</gene>
<dbReference type="EMBL" id="LMVM01000002">
    <property type="protein sequence ID" value="PAV05686.1"/>
    <property type="molecule type" value="Genomic_DNA"/>
</dbReference>
<comment type="caution">
    <text evidence="1">The sequence shown here is derived from an EMBL/GenBank/DDBJ whole genome shotgun (WGS) entry which is preliminary data.</text>
</comment>
<evidence type="ECO:0000313" key="2">
    <source>
        <dbReference type="Proteomes" id="UP000217784"/>
    </source>
</evidence>
<reference evidence="1 2" key="1">
    <citation type="journal article" date="2017" name="BMC Genomics">
        <title>Genomic analysis of methanogenic archaea reveals a shift towards energy conservation.</title>
        <authorList>
            <person name="Gilmore S.P."/>
            <person name="Henske J.K."/>
            <person name="Sexton J.A."/>
            <person name="Solomon K.V."/>
            <person name="Seppala S."/>
            <person name="Yoo J.I."/>
            <person name="Huyett L.M."/>
            <person name="Pressman A."/>
            <person name="Cogan J.Z."/>
            <person name="Kivenson V."/>
            <person name="Peng X."/>
            <person name="Tan Y."/>
            <person name="Valentine D.L."/>
            <person name="O'Malley M.A."/>
        </authorList>
    </citation>
    <scope>NUCLEOTIDE SEQUENCE [LARGE SCALE GENOMIC DNA]</scope>
    <source>
        <strain evidence="1 2">M.o.H.</strain>
    </source>
</reference>
<evidence type="ECO:0000313" key="1">
    <source>
        <dbReference type="EMBL" id="PAV05686.1"/>
    </source>
</evidence>
<sequence length="76" mass="9119">MFTKSLKILKNLDFWALEIHRISGHVKTFGFYGCEACFTNTENLYKNFRVFRKSQGDFLQPQKIHRIFWDIQTQSV</sequence>
<dbReference type="Proteomes" id="UP000217784">
    <property type="component" value="Unassembled WGS sequence"/>
</dbReference>
<proteinExistence type="predicted"/>